<dbReference type="RefSeq" id="XP_009221140.1">
    <property type="nucleotide sequence ID" value="XM_009222876.1"/>
</dbReference>
<feature type="region of interest" description="Disordered" evidence="1">
    <location>
        <begin position="16"/>
        <end position="102"/>
    </location>
</feature>
<dbReference type="EMBL" id="GL385397">
    <property type="protein sequence ID" value="EJT75140.1"/>
    <property type="molecule type" value="Genomic_DNA"/>
</dbReference>
<gene>
    <name evidence="3" type="primary">20345535</name>
    <name evidence="2" type="ORF">GGTG_05077</name>
</gene>
<dbReference type="VEuPathDB" id="FungiDB:GGTG_05077"/>
<dbReference type="Proteomes" id="UP000006039">
    <property type="component" value="Unassembled WGS sequence"/>
</dbReference>
<reference evidence="3" key="5">
    <citation type="submission" date="2018-04" db="UniProtKB">
        <authorList>
            <consortium name="EnsemblFungi"/>
        </authorList>
    </citation>
    <scope>IDENTIFICATION</scope>
    <source>
        <strain evidence="3">R3-111a-1</strain>
    </source>
</reference>
<organism evidence="2">
    <name type="scientific">Gaeumannomyces tritici (strain R3-111a-1)</name>
    <name type="common">Wheat and barley take-all root rot fungus</name>
    <name type="synonym">Gaeumannomyces graminis var. tritici</name>
    <dbReference type="NCBI Taxonomy" id="644352"/>
    <lineage>
        <taxon>Eukaryota</taxon>
        <taxon>Fungi</taxon>
        <taxon>Dikarya</taxon>
        <taxon>Ascomycota</taxon>
        <taxon>Pezizomycotina</taxon>
        <taxon>Sordariomycetes</taxon>
        <taxon>Sordariomycetidae</taxon>
        <taxon>Magnaporthales</taxon>
        <taxon>Magnaporthaceae</taxon>
        <taxon>Gaeumannomyces</taxon>
    </lineage>
</organism>
<dbReference type="AlphaFoldDB" id="J3NUW8"/>
<reference evidence="4" key="1">
    <citation type="submission" date="2010-07" db="EMBL/GenBank/DDBJ databases">
        <title>The genome sequence of Gaeumannomyces graminis var. tritici strain R3-111a-1.</title>
        <authorList>
            <consortium name="The Broad Institute Genome Sequencing Platform"/>
            <person name="Ma L.-J."/>
            <person name="Dead R."/>
            <person name="Young S."/>
            <person name="Zeng Q."/>
            <person name="Koehrsen M."/>
            <person name="Alvarado L."/>
            <person name="Berlin A."/>
            <person name="Chapman S.B."/>
            <person name="Chen Z."/>
            <person name="Freedman E."/>
            <person name="Gellesch M."/>
            <person name="Goldberg J."/>
            <person name="Griggs A."/>
            <person name="Gujja S."/>
            <person name="Heilman E.R."/>
            <person name="Heiman D."/>
            <person name="Hepburn T."/>
            <person name="Howarth C."/>
            <person name="Jen D."/>
            <person name="Larson L."/>
            <person name="Mehta T."/>
            <person name="Neiman D."/>
            <person name="Pearson M."/>
            <person name="Roberts A."/>
            <person name="Saif S."/>
            <person name="Shea T."/>
            <person name="Shenoy N."/>
            <person name="Sisk P."/>
            <person name="Stolte C."/>
            <person name="Sykes S."/>
            <person name="Walk T."/>
            <person name="White J."/>
            <person name="Yandava C."/>
            <person name="Haas B."/>
            <person name="Nusbaum C."/>
            <person name="Birren B."/>
        </authorList>
    </citation>
    <scope>NUCLEOTIDE SEQUENCE [LARGE SCALE GENOMIC DNA]</scope>
    <source>
        <strain evidence="4">R3-111a-1</strain>
    </source>
</reference>
<sequence length="295" mass="32579">MPDDPRDNELLQRLAALKKRTGRPDNDGPSPPGPPPDLPGLVLPATKPATSSRGSHNPAAANNDDRAARRQERRQQARQDFKAQLLREQQPRSGFSCGTMLNEKPRKLRPNQLNYETHEPYMIRWMRAGTGLTGSCQDHHEQRGRPGWMSLENAGTTATQGLDTASSCLPPGHHLGLRGLGQFRSGSVMLVLVVEVPSWGRAGRAGRRSRDCRLSSGRPRSAAVPASDGGQKQRQKGVLDRTGSVKTDTKTVHVTQTAVNYYHNKIKAMKLEILKGQAVLRRLEAQRNNYNSRVP</sequence>
<dbReference type="EnsemblFungi" id="EJT75140">
    <property type="protein sequence ID" value="EJT75140"/>
    <property type="gene ID" value="GGTG_05077"/>
</dbReference>
<feature type="region of interest" description="Disordered" evidence="1">
    <location>
        <begin position="203"/>
        <end position="247"/>
    </location>
</feature>
<evidence type="ECO:0000256" key="1">
    <source>
        <dbReference type="SAM" id="MobiDB-lite"/>
    </source>
</evidence>
<keyword evidence="4" id="KW-1185">Reference proteome</keyword>
<protein>
    <submittedName>
        <fullName evidence="2 3">Uncharacterized protein</fullName>
    </submittedName>
</protein>
<accession>J3NUW8</accession>
<reference evidence="2" key="3">
    <citation type="submission" date="2010-09" db="EMBL/GenBank/DDBJ databases">
        <title>Annotation of Gaeumannomyces graminis var. tritici R3-111a-1.</title>
        <authorList>
            <consortium name="The Broad Institute Genome Sequencing Platform"/>
            <person name="Ma L.-J."/>
            <person name="Dead R."/>
            <person name="Young S.K."/>
            <person name="Zeng Q."/>
            <person name="Gargeya S."/>
            <person name="Fitzgerald M."/>
            <person name="Haas B."/>
            <person name="Abouelleil A."/>
            <person name="Alvarado L."/>
            <person name="Arachchi H.M."/>
            <person name="Berlin A."/>
            <person name="Brown A."/>
            <person name="Chapman S.B."/>
            <person name="Chen Z."/>
            <person name="Dunbar C."/>
            <person name="Freedman E."/>
            <person name="Gearin G."/>
            <person name="Gellesch M."/>
            <person name="Goldberg J."/>
            <person name="Griggs A."/>
            <person name="Gujja S."/>
            <person name="Heiman D."/>
            <person name="Howarth C."/>
            <person name="Larson L."/>
            <person name="Lui A."/>
            <person name="MacDonald P.J.P."/>
            <person name="Mehta T."/>
            <person name="Montmayeur A."/>
            <person name="Murphy C."/>
            <person name="Neiman D."/>
            <person name="Pearson M."/>
            <person name="Priest M."/>
            <person name="Roberts A."/>
            <person name="Saif S."/>
            <person name="Shea T."/>
            <person name="Shenoy N."/>
            <person name="Sisk P."/>
            <person name="Stolte C."/>
            <person name="Sykes S."/>
            <person name="Yandava C."/>
            <person name="Wortman J."/>
            <person name="Nusbaum C."/>
            <person name="Birren B."/>
        </authorList>
    </citation>
    <scope>NUCLEOTIDE SEQUENCE</scope>
    <source>
        <strain evidence="2">R3-111a-1</strain>
    </source>
</reference>
<dbReference type="STRING" id="644352.J3NUW8"/>
<name>J3NUW8_GAET3</name>
<dbReference type="GeneID" id="20345535"/>
<evidence type="ECO:0000313" key="2">
    <source>
        <dbReference type="EMBL" id="EJT75140.1"/>
    </source>
</evidence>
<dbReference type="HOGENOM" id="CLU_943479_0_0_1"/>
<reference evidence="3" key="4">
    <citation type="journal article" date="2015" name="G3 (Bethesda)">
        <title>Genome sequences of three phytopathogenic species of the Magnaporthaceae family of fungi.</title>
        <authorList>
            <person name="Okagaki L.H."/>
            <person name="Nunes C.C."/>
            <person name="Sailsbery J."/>
            <person name="Clay B."/>
            <person name="Brown D."/>
            <person name="John T."/>
            <person name="Oh Y."/>
            <person name="Young N."/>
            <person name="Fitzgerald M."/>
            <person name="Haas B.J."/>
            <person name="Zeng Q."/>
            <person name="Young S."/>
            <person name="Adiconis X."/>
            <person name="Fan L."/>
            <person name="Levin J.Z."/>
            <person name="Mitchell T.K."/>
            <person name="Okubara P.A."/>
            <person name="Farman M.L."/>
            <person name="Kohn L.M."/>
            <person name="Birren B."/>
            <person name="Ma L.-J."/>
            <person name="Dean R.A."/>
        </authorList>
    </citation>
    <scope>NUCLEOTIDE SEQUENCE</scope>
    <source>
        <strain evidence="3">R3-111a-1</strain>
    </source>
</reference>
<reference evidence="2" key="2">
    <citation type="submission" date="2010-07" db="EMBL/GenBank/DDBJ databases">
        <authorList>
            <consortium name="The Broad Institute Genome Sequencing Platform"/>
            <consortium name="Broad Institute Genome Sequencing Center for Infectious Disease"/>
            <person name="Ma L.-J."/>
            <person name="Dead R."/>
            <person name="Young S."/>
            <person name="Zeng Q."/>
            <person name="Koehrsen M."/>
            <person name="Alvarado L."/>
            <person name="Berlin A."/>
            <person name="Chapman S.B."/>
            <person name="Chen Z."/>
            <person name="Freedman E."/>
            <person name="Gellesch M."/>
            <person name="Goldberg J."/>
            <person name="Griggs A."/>
            <person name="Gujja S."/>
            <person name="Heilman E.R."/>
            <person name="Heiman D."/>
            <person name="Hepburn T."/>
            <person name="Howarth C."/>
            <person name="Jen D."/>
            <person name="Larson L."/>
            <person name="Mehta T."/>
            <person name="Neiman D."/>
            <person name="Pearson M."/>
            <person name="Roberts A."/>
            <person name="Saif S."/>
            <person name="Shea T."/>
            <person name="Shenoy N."/>
            <person name="Sisk P."/>
            <person name="Stolte C."/>
            <person name="Sykes S."/>
            <person name="Walk T."/>
            <person name="White J."/>
            <person name="Yandava C."/>
            <person name="Haas B."/>
            <person name="Nusbaum C."/>
            <person name="Birren B."/>
        </authorList>
    </citation>
    <scope>NUCLEOTIDE SEQUENCE</scope>
    <source>
        <strain evidence="2">R3-111a-1</strain>
    </source>
</reference>
<evidence type="ECO:0000313" key="3">
    <source>
        <dbReference type="EnsemblFungi" id="EJT75140"/>
    </source>
</evidence>
<feature type="compositionally biased region" description="Pro residues" evidence="1">
    <location>
        <begin position="29"/>
        <end position="38"/>
    </location>
</feature>
<proteinExistence type="predicted"/>
<evidence type="ECO:0000313" key="4">
    <source>
        <dbReference type="Proteomes" id="UP000006039"/>
    </source>
</evidence>
<feature type="compositionally biased region" description="Basic and acidic residues" evidence="1">
    <location>
        <begin position="63"/>
        <end position="81"/>
    </location>
</feature>